<proteinExistence type="predicted"/>
<keyword evidence="3" id="KW-1185">Reference proteome</keyword>
<dbReference type="AlphaFoldDB" id="A0A1M6EF77"/>
<dbReference type="InterPro" id="IPR023210">
    <property type="entry name" value="NADP_OxRdtase_dom"/>
</dbReference>
<dbReference type="Gene3D" id="3.20.20.100">
    <property type="entry name" value="NADP-dependent oxidoreductase domain"/>
    <property type="match status" value="1"/>
</dbReference>
<dbReference type="PANTHER" id="PTHR43364:SF1">
    <property type="entry name" value="OXIDOREDUCTASE YDHF"/>
    <property type="match status" value="1"/>
</dbReference>
<dbReference type="PANTHER" id="PTHR43364">
    <property type="entry name" value="NADH-SPECIFIC METHYLGLYOXAL REDUCTASE-RELATED"/>
    <property type="match status" value="1"/>
</dbReference>
<dbReference type="GO" id="GO:0005829">
    <property type="term" value="C:cytosol"/>
    <property type="evidence" value="ECO:0007669"/>
    <property type="project" value="TreeGrafter"/>
</dbReference>
<evidence type="ECO:0000313" key="3">
    <source>
        <dbReference type="Proteomes" id="UP000184232"/>
    </source>
</evidence>
<accession>A0A1M6EF77</accession>
<gene>
    <name evidence="2" type="ORF">SAMN05444337_0931</name>
</gene>
<dbReference type="SUPFAM" id="SSF51430">
    <property type="entry name" value="NAD(P)-linked oxidoreductase"/>
    <property type="match status" value="1"/>
</dbReference>
<dbReference type="InterPro" id="IPR050523">
    <property type="entry name" value="AKR_Detox_Biosynth"/>
</dbReference>
<dbReference type="EMBL" id="FQZH01000001">
    <property type="protein sequence ID" value="SHI84115.1"/>
    <property type="molecule type" value="Genomic_DNA"/>
</dbReference>
<dbReference type="Pfam" id="PF00248">
    <property type="entry name" value="Aldo_ket_red"/>
    <property type="match status" value="1"/>
</dbReference>
<dbReference type="Proteomes" id="UP000184232">
    <property type="component" value="Unassembled WGS sequence"/>
</dbReference>
<evidence type="ECO:0000313" key="2">
    <source>
        <dbReference type="EMBL" id="SHI84115.1"/>
    </source>
</evidence>
<sequence length="287" mass="33216">MKFSSLIAGVMNWGVWDKNLDTNAMEKLIHTFINQDITSFDHADIYGGYTTEESFGKAFKNSGILRENIQLISKCGIKYLSEKRDYSIKHYDYSKQYILWSVEESLKNLQTDYLDLLLLHRPSPLLQAEEVAEAVTELKKTGKINHFGLSNFLPHQTDLVKQYVEVEVNQIQFSVTHHFPLTDGQLDYMNLHKIKPMAWNPLGSVFKEDNEQTLRLKILLADLIIKYEVSADIILLQWILQHPSQVIPVVGTANSDRVENLKKINSFRLETEDWFKIWTTSMGHKVP</sequence>
<organism evidence="2 3">
    <name type="scientific">Flavobacterium haoranii</name>
    <dbReference type="NCBI Taxonomy" id="683124"/>
    <lineage>
        <taxon>Bacteria</taxon>
        <taxon>Pseudomonadati</taxon>
        <taxon>Bacteroidota</taxon>
        <taxon>Flavobacteriia</taxon>
        <taxon>Flavobacteriales</taxon>
        <taxon>Flavobacteriaceae</taxon>
        <taxon>Flavobacterium</taxon>
    </lineage>
</organism>
<dbReference type="STRING" id="683124.SAMN05444337_0931"/>
<protein>
    <submittedName>
        <fullName evidence="2">Predicted oxidoreductase</fullName>
    </submittedName>
</protein>
<name>A0A1M6EF77_9FLAO</name>
<evidence type="ECO:0000259" key="1">
    <source>
        <dbReference type="Pfam" id="PF00248"/>
    </source>
</evidence>
<feature type="domain" description="NADP-dependent oxidoreductase" evidence="1">
    <location>
        <begin position="6"/>
        <end position="276"/>
    </location>
</feature>
<dbReference type="InterPro" id="IPR036812">
    <property type="entry name" value="NAD(P)_OxRdtase_dom_sf"/>
</dbReference>
<dbReference type="CDD" id="cd19092">
    <property type="entry name" value="AKR_BsYcsN_EcYdhF-like"/>
    <property type="match status" value="1"/>
</dbReference>
<dbReference type="OrthoDB" id="9773828at2"/>
<reference evidence="2 3" key="1">
    <citation type="submission" date="2016-11" db="EMBL/GenBank/DDBJ databases">
        <authorList>
            <person name="Jaros S."/>
            <person name="Januszkiewicz K."/>
            <person name="Wedrychowicz H."/>
        </authorList>
    </citation>
    <scope>NUCLEOTIDE SEQUENCE [LARGE SCALE GENOMIC DNA]</scope>
    <source>
        <strain evidence="2 3">DSM 22807</strain>
    </source>
</reference>